<feature type="compositionally biased region" description="Basic and acidic residues" evidence="2">
    <location>
        <begin position="748"/>
        <end position="759"/>
    </location>
</feature>
<feature type="compositionally biased region" description="Basic residues" evidence="2">
    <location>
        <begin position="2024"/>
        <end position="2052"/>
    </location>
</feature>
<dbReference type="Pfam" id="PF22069">
    <property type="entry name" value="Androglobin_IV"/>
    <property type="match status" value="1"/>
</dbReference>
<dbReference type="OrthoDB" id="9374162at2759"/>
<keyword evidence="6" id="KW-1185">Reference proteome</keyword>
<dbReference type="SUPFAM" id="SSF54001">
    <property type="entry name" value="Cysteine proteinases"/>
    <property type="match status" value="1"/>
</dbReference>
<evidence type="ECO:0000259" key="3">
    <source>
        <dbReference type="PROSITE" id="PS50203"/>
    </source>
</evidence>
<dbReference type="InterPro" id="IPR054095">
    <property type="entry name" value="Androglobin_V"/>
</dbReference>
<dbReference type="Pfam" id="PF22068">
    <property type="entry name" value="Androglobin_II"/>
    <property type="match status" value="1"/>
</dbReference>
<feature type="region of interest" description="Disordered" evidence="2">
    <location>
        <begin position="210"/>
        <end position="244"/>
    </location>
</feature>
<organism evidence="5 6">
    <name type="scientific">Patiria miniata</name>
    <name type="common">Bat star</name>
    <name type="synonym">Asterina miniata</name>
    <dbReference type="NCBI Taxonomy" id="46514"/>
    <lineage>
        <taxon>Eukaryota</taxon>
        <taxon>Metazoa</taxon>
        <taxon>Echinodermata</taxon>
        <taxon>Eleutherozoa</taxon>
        <taxon>Asterozoa</taxon>
        <taxon>Asteroidea</taxon>
        <taxon>Valvatacea</taxon>
        <taxon>Valvatida</taxon>
        <taxon>Asterinidae</taxon>
        <taxon>Patiria</taxon>
    </lineage>
</organism>
<dbReference type="PROSITE" id="PS50203">
    <property type="entry name" value="CALPAIN_CAT"/>
    <property type="match status" value="1"/>
</dbReference>
<reference evidence="5" key="1">
    <citation type="submission" date="2022-11" db="UniProtKB">
        <authorList>
            <consortium name="EnsemblMetazoa"/>
        </authorList>
    </citation>
    <scope>IDENTIFICATION</scope>
</reference>
<evidence type="ECO:0000256" key="2">
    <source>
        <dbReference type="SAM" id="MobiDB-lite"/>
    </source>
</evidence>
<feature type="compositionally biased region" description="Polar residues" evidence="2">
    <location>
        <begin position="1022"/>
        <end position="1031"/>
    </location>
</feature>
<dbReference type="InterPro" id="IPR001300">
    <property type="entry name" value="Peptidase_C2_calpain_cat"/>
</dbReference>
<evidence type="ECO:0008006" key="7">
    <source>
        <dbReference type="Google" id="ProtNLM"/>
    </source>
</evidence>
<feature type="region of interest" description="Disordered" evidence="2">
    <location>
        <begin position="1329"/>
        <end position="1359"/>
    </location>
</feature>
<comment type="caution">
    <text evidence="1">Lacks conserved residue(s) required for the propagation of feature annotation.</text>
</comment>
<feature type="region of interest" description="Disordered" evidence="2">
    <location>
        <begin position="1080"/>
        <end position="1131"/>
    </location>
</feature>
<feature type="compositionally biased region" description="Basic and acidic residues" evidence="2">
    <location>
        <begin position="1041"/>
        <end position="1051"/>
    </location>
</feature>
<dbReference type="Proteomes" id="UP000887568">
    <property type="component" value="Unplaced"/>
</dbReference>
<dbReference type="GO" id="GO:0006508">
    <property type="term" value="P:proteolysis"/>
    <property type="evidence" value="ECO:0007669"/>
    <property type="project" value="InterPro"/>
</dbReference>
<feature type="compositionally biased region" description="Acidic residues" evidence="2">
    <location>
        <begin position="1856"/>
        <end position="1868"/>
    </location>
</feature>
<proteinExistence type="predicted"/>
<feature type="compositionally biased region" description="Basic and acidic residues" evidence="2">
    <location>
        <begin position="1626"/>
        <end position="1639"/>
    </location>
</feature>
<feature type="region of interest" description="Disordered" evidence="2">
    <location>
        <begin position="995"/>
        <end position="1051"/>
    </location>
</feature>
<dbReference type="GeneID" id="119746003"/>
<dbReference type="Gene3D" id="1.10.490.10">
    <property type="entry name" value="Globins"/>
    <property type="match status" value="1"/>
</dbReference>
<dbReference type="EnsemblMetazoa" id="XM_038222752.1">
    <property type="protein sequence ID" value="XP_038078680.1"/>
    <property type="gene ID" value="LOC119746003"/>
</dbReference>
<accession>A0A914BRT9</accession>
<evidence type="ECO:0000256" key="1">
    <source>
        <dbReference type="PROSITE-ProRule" id="PRU00239"/>
    </source>
</evidence>
<feature type="region of interest" description="Disordered" evidence="2">
    <location>
        <begin position="520"/>
        <end position="609"/>
    </location>
</feature>
<evidence type="ECO:0000313" key="6">
    <source>
        <dbReference type="Proteomes" id="UP000887568"/>
    </source>
</evidence>
<evidence type="ECO:0000313" key="5">
    <source>
        <dbReference type="EnsemblMetazoa" id="XP_038078680.1"/>
    </source>
</evidence>
<dbReference type="CDD" id="cd22307">
    <property type="entry name" value="Adgb_C_mid-like"/>
    <property type="match status" value="1"/>
</dbReference>
<dbReference type="InterPro" id="IPR009050">
    <property type="entry name" value="Globin-like_sf"/>
</dbReference>
<feature type="region of interest" description="Disordered" evidence="2">
    <location>
        <begin position="76"/>
        <end position="172"/>
    </location>
</feature>
<feature type="compositionally biased region" description="Basic and acidic residues" evidence="2">
    <location>
        <begin position="1684"/>
        <end position="1695"/>
    </location>
</feature>
<evidence type="ECO:0000259" key="4">
    <source>
        <dbReference type="PROSITE" id="PS52042"/>
    </source>
</evidence>
<feature type="region of interest" description="Disordered" evidence="2">
    <location>
        <begin position="1734"/>
        <end position="1817"/>
    </location>
</feature>
<feature type="compositionally biased region" description="Basic and acidic residues" evidence="2">
    <location>
        <begin position="855"/>
        <end position="887"/>
    </location>
</feature>
<feature type="compositionally biased region" description="Low complexity" evidence="2">
    <location>
        <begin position="730"/>
        <end position="745"/>
    </location>
</feature>
<feature type="compositionally biased region" description="Polar residues" evidence="2">
    <location>
        <begin position="995"/>
        <end position="1012"/>
    </location>
</feature>
<dbReference type="OMA" id="DMYKEMR"/>
<feature type="compositionally biased region" description="Basic and acidic residues" evidence="2">
    <location>
        <begin position="1921"/>
        <end position="1937"/>
    </location>
</feature>
<feature type="compositionally biased region" description="Basic and acidic residues" evidence="2">
    <location>
        <begin position="823"/>
        <end position="841"/>
    </location>
</feature>
<dbReference type="InterPro" id="IPR012292">
    <property type="entry name" value="Globin/Proto"/>
</dbReference>
<feature type="region of interest" description="Disordered" evidence="2">
    <location>
        <begin position="1853"/>
        <end position="1903"/>
    </location>
</feature>
<dbReference type="InterPro" id="IPR054094">
    <property type="entry name" value="Androglobin_IV"/>
</dbReference>
<feature type="compositionally biased region" description="Basic and acidic residues" evidence="2">
    <location>
        <begin position="520"/>
        <end position="602"/>
    </location>
</feature>
<dbReference type="InterPro" id="IPR054093">
    <property type="entry name" value="Androglobin_II"/>
</dbReference>
<dbReference type="Pfam" id="PF00042">
    <property type="entry name" value="Globin"/>
    <property type="match status" value="1"/>
</dbReference>
<feature type="compositionally biased region" description="Polar residues" evidence="2">
    <location>
        <begin position="14"/>
        <end position="31"/>
    </location>
</feature>
<dbReference type="CTD" id="79747"/>
<dbReference type="PANTHER" id="PTHR46298">
    <property type="entry name" value="ANDROGLOBIN"/>
    <property type="match status" value="1"/>
</dbReference>
<feature type="compositionally biased region" description="Basic and acidic residues" evidence="2">
    <location>
        <begin position="1755"/>
        <end position="1779"/>
    </location>
</feature>
<feature type="region of interest" description="Disordered" evidence="2">
    <location>
        <begin position="1626"/>
        <end position="1695"/>
    </location>
</feature>
<name>A0A914BRT9_PATMI</name>
<protein>
    <recommendedName>
        <fullName evidence="7">Androglobin</fullName>
    </recommendedName>
</protein>
<sequence>MSRARDRRGALVRTPTTQNLPGSFTSGQAQGTAYHRDVTYPTLPITLDEIYDRAAKYTDKLLARPVFYVDTEDGEEAAPAGLPLPPPGAARARGRSQLSEKRMSLATSPFPGGSQTEDSIKRPGYDRRRAVGLPGAGYDGARRLSGPGSERGFVPPGGHEGRKSGLSISNVPPSIAEDEAASIAASVVGSQEGRKQKLVIWPEWNDTDVNAEKWDAPHKGKEKEKGKSPSSMQHFFDDPEGRIEMPPSLRTRIDHVERPQDFITDKLPVIFDPDNGMDFDLLSANSHINDCETMRWIISQITNLWRVSVADRNEPETSTTSVIGGVARNWRPWDHIFALCRVGKGPHQPQYNPHGKYIVRLYWMGCWRKVTIDDTVPFDDNGNMLLPATTLQHELWPMLLSKALIKVISLDYASGNSSCEFGDVSVIHALTGWLPETIPLQALYGQMKHALPTKAGGLEGTNPCGTFCDTIGNNLRPKEFPWKKEQAGEGGYGHLDKVWHLLKQILPEFKLPDLEEQIKDSDVDGAGKKDSKPDEVSSTTKESRKDEKTGKEGKEGKSDKPEKGGKESSHKEHKEDKKDKKDKDKDKDKRPIDKDGQLDKDQPSPIIPDTPQVAVFVSYQHPPKVPIRISVLGEMADASERLRQAGLSHVNPHPLLITQTRSCPLVAPPPPPKIPAWKMIRPKKKKVAPTDEAAEQEVKKPEQFVQLTSPYVNYKVSPIPIPTDIKRPRSSLSRGGSRTGGASSSMLEIHEVDENAPEKSEEEEAKAEEERKAAMEQKRLQEMSMKSETRESLFSEKPPDVISPVPTSCASPTNRRKSSAVVKRADNKSPKVENDKDKEKSASPTRKKSARKVIKGADKTPAKAEMKVVVKETKVETKEKDSSDKSEIGSLKPGDEMTDTLSVVTGAGEGLGSTMDGEAGTAEPPKEEVKVEKMVPKDIWMDFEDFCKCFKTLYIFHKPATYMCNHRVSDLKKLEKYLKNAQLEVAPLTNMLPTYSSRRSDVSQGVQPTGSKKSAAPGGPNPSASMTSQTPARIPFSPSPQHHEKDKTPLDDRAPHYFFVDNLETTEIIVSFSSLSRWLEPPLEPPKTSHSSTREKDKHKDAESVAGSSSVADGVALTKEPPTAPTITPNTPGLLVAEPYSWKSLIVGQPILRIRTTSTKAAALTLPPGRHVLRFTMSAPLGYHVHLCSTVPFVYGEEETVMTHLVKESCRFVDHASQLMRAIGNVIQQVDNAETLKEAMTTMNNIHCPVRKNREPVLHNFDVFGESLFLTLRKAFGENFTPEIAYAWKVFTLDVTSKTVSGINYAGSRPGGTALAPESRPDEIAAHESTATAASRKSAKLKKREVPDTWQNREPSEDEMDAVTTISKHWRSYFIRKIRASRTPGSEENLQAKEQLLKVWSTLEANFEQHSLHLFRTMFKIDPDMMPDFPFYQDEWNRISYADFQGTYQEQPVNSWFVVFRDVFYVQEPMLVVPKLYVSIPTCMLRVIDNDTGEEIPRVFQRVAPYEYKRNKRGYTFVAEARTIDLPLPSGKWRMRLIGSSSPLPQPSRDHPNSNFTVREIRDYYIPNKEDIIMRYVVKPQEDHVASVQFSTSKPDVYVNLQVLDHEEVMATTTGKGHAVIPAFTFHRDKEPGEEERRSGSRVSVLGRGAKPHHGSSSSLNSARKRQPSASSHDGRASRASKGSTDRFEEGGDDTEFRPHKYIIQAKVLRKSWPLSESSWAFVQVLKDLEKNDLKANKERPASPGKEGGKGPTTKGEKKGKGKDKGKDKDKDKDKDKGNTSRPPSQQFDFTKPNWTLRVVLDQTPTEEVEIKRDTERQDEIRAMKQAWEAAEPGRAAKAQAAREKFLKEHLIKVETEEDGEEKTEQETEVGPPQTPASEIEHLPSEAVLSNEPPPPPPPKEILRTIDLTPYIRPVNFTGEPRLKDEAEIERQTQVKQEEVRRYRAFRESVMEAREEDKRERNLTKERQLQKCTELQTSLDERRLQVNEPREAFRQKFLEAERKRLEEIAAAEAALKAEQERKRSPSPKGRKSPKGKKSPNKKGGKSAKGKKK</sequence>
<feature type="compositionally biased region" description="Basic residues" evidence="2">
    <location>
        <begin position="845"/>
        <end position="854"/>
    </location>
</feature>
<dbReference type="PROSITE" id="PS52042">
    <property type="entry name" value="GLOBIN_CP_ADGB"/>
    <property type="match status" value="1"/>
</dbReference>
<dbReference type="SMART" id="SM00230">
    <property type="entry name" value="CysPc"/>
    <property type="match status" value="1"/>
</dbReference>
<feature type="compositionally biased region" description="Basic and acidic residues" evidence="2">
    <location>
        <begin position="768"/>
        <end position="799"/>
    </location>
</feature>
<feature type="domain" description="Globin" evidence="4">
    <location>
        <begin position="1186"/>
        <end position="1421"/>
    </location>
</feature>
<feature type="compositionally biased region" description="Low complexity" evidence="2">
    <location>
        <begin position="1104"/>
        <end position="1116"/>
    </location>
</feature>
<dbReference type="InterPro" id="IPR053033">
    <property type="entry name" value="Androglobin-like"/>
</dbReference>
<dbReference type="SUPFAM" id="SSF46458">
    <property type="entry name" value="Globin-like"/>
    <property type="match status" value="1"/>
</dbReference>
<feature type="region of interest" description="Disordered" evidence="2">
    <location>
        <begin position="718"/>
        <end position="927"/>
    </location>
</feature>
<feature type="compositionally biased region" description="Basic and acidic residues" evidence="2">
    <location>
        <begin position="210"/>
        <end position="227"/>
    </location>
</feature>
<dbReference type="InterPro" id="IPR057249">
    <property type="entry name" value="Globin_CP_ADGB"/>
</dbReference>
<feature type="region of interest" description="Disordered" evidence="2">
    <location>
        <begin position="1917"/>
        <end position="1937"/>
    </location>
</feature>
<dbReference type="PANTHER" id="PTHR46298:SF1">
    <property type="entry name" value="ANDROGLOBIN"/>
    <property type="match status" value="1"/>
</dbReference>
<dbReference type="GO" id="GO:0004198">
    <property type="term" value="F:calcium-dependent cysteine-type endopeptidase activity"/>
    <property type="evidence" value="ECO:0007669"/>
    <property type="project" value="InterPro"/>
</dbReference>
<dbReference type="RefSeq" id="XP_038078680.1">
    <property type="nucleotide sequence ID" value="XM_038222752.1"/>
</dbReference>
<feature type="region of interest" description="Disordered" evidence="2">
    <location>
        <begin position="2015"/>
        <end position="2052"/>
    </location>
</feature>
<dbReference type="Pfam" id="PF00648">
    <property type="entry name" value="Peptidase_C2"/>
    <property type="match status" value="1"/>
</dbReference>
<feature type="domain" description="Calpain catalytic" evidence="3">
    <location>
        <begin position="321"/>
        <end position="441"/>
    </location>
</feature>
<dbReference type="InterPro" id="IPR038765">
    <property type="entry name" value="Papain-like_cys_pep_sf"/>
</dbReference>
<feature type="compositionally biased region" description="Basic and acidic residues" evidence="2">
    <location>
        <begin position="118"/>
        <end position="129"/>
    </location>
</feature>
<dbReference type="GO" id="GO:0019825">
    <property type="term" value="F:oxygen binding"/>
    <property type="evidence" value="ECO:0007669"/>
    <property type="project" value="InterPro"/>
</dbReference>
<feature type="compositionally biased region" description="Basic and acidic residues" evidence="2">
    <location>
        <begin position="1092"/>
        <end position="1103"/>
    </location>
</feature>
<dbReference type="InterPro" id="IPR000971">
    <property type="entry name" value="Globin"/>
</dbReference>
<feature type="compositionally biased region" description="Polar residues" evidence="2">
    <location>
        <begin position="1780"/>
        <end position="1789"/>
    </location>
</feature>
<dbReference type="GO" id="GO:0020037">
    <property type="term" value="F:heme binding"/>
    <property type="evidence" value="ECO:0007669"/>
    <property type="project" value="InterPro"/>
</dbReference>
<dbReference type="Pfam" id="PF22070">
    <property type="entry name" value="Androglobin_V"/>
    <property type="match status" value="1"/>
</dbReference>
<feature type="region of interest" description="Disordered" evidence="2">
    <location>
        <begin position="1"/>
        <end position="33"/>
    </location>
</feature>
<feature type="compositionally biased region" description="Polar residues" evidence="2">
    <location>
        <begin position="1655"/>
        <end position="1672"/>
    </location>
</feature>